<reference evidence="3" key="1">
    <citation type="journal article" date="2014" name="Proc. Natl. Acad. Sci. U.S.A.">
        <title>Extensive sampling of basidiomycete genomes demonstrates inadequacy of the white-rot/brown-rot paradigm for wood decay fungi.</title>
        <authorList>
            <person name="Riley R."/>
            <person name="Salamov A.A."/>
            <person name="Brown D.W."/>
            <person name="Nagy L.G."/>
            <person name="Floudas D."/>
            <person name="Held B.W."/>
            <person name="Levasseur A."/>
            <person name="Lombard V."/>
            <person name="Morin E."/>
            <person name="Otillar R."/>
            <person name="Lindquist E.A."/>
            <person name="Sun H."/>
            <person name="LaButti K.M."/>
            <person name="Schmutz J."/>
            <person name="Jabbour D."/>
            <person name="Luo H."/>
            <person name="Baker S.E."/>
            <person name="Pisabarro A.G."/>
            <person name="Walton J.D."/>
            <person name="Blanchette R.A."/>
            <person name="Henrissat B."/>
            <person name="Martin F."/>
            <person name="Cullen D."/>
            <person name="Hibbett D.S."/>
            <person name="Grigoriev I.V."/>
        </authorList>
    </citation>
    <scope>NUCLEOTIDE SEQUENCE [LARGE SCALE GENOMIC DNA]</scope>
    <source>
        <strain evidence="3">FD-172 SS1</strain>
    </source>
</reference>
<evidence type="ECO:0000259" key="1">
    <source>
        <dbReference type="Pfam" id="PF20236"/>
    </source>
</evidence>
<dbReference type="Proteomes" id="UP000027195">
    <property type="component" value="Unassembled WGS sequence"/>
</dbReference>
<name>A0A067MSH2_BOTB1</name>
<feature type="domain" description="DUF6593" evidence="1">
    <location>
        <begin position="32"/>
        <end position="206"/>
    </location>
</feature>
<evidence type="ECO:0000313" key="3">
    <source>
        <dbReference type="Proteomes" id="UP000027195"/>
    </source>
</evidence>
<dbReference type="EMBL" id="KL198023">
    <property type="protein sequence ID" value="KDQ17655.1"/>
    <property type="molecule type" value="Genomic_DNA"/>
</dbReference>
<sequence length="219" mass="24684">MAGNRLSTTSSSSSGLSSHVADSFSLYFSKEDMLDTIITGPDMTYEVATPPKAGLFSRDPTTTVTRVDRGEKAETRYIVGEFIWTTIKKTVLRIPDQPGCEDWIPKGDFLRKMTGKRRWGNSRLFTGPSGAQYRWKEYGARGLTTLTLHLDNPGPDAHTPALAVFHPARRNHLEEEIIHAHLDVSPALISMLDIVIVSFLMTERKKWERKQTTDTYRPT</sequence>
<dbReference type="AlphaFoldDB" id="A0A067MSH2"/>
<proteinExistence type="predicted"/>
<protein>
    <recommendedName>
        <fullName evidence="1">DUF6593 domain-containing protein</fullName>
    </recommendedName>
</protein>
<evidence type="ECO:0000313" key="2">
    <source>
        <dbReference type="EMBL" id="KDQ17655.1"/>
    </source>
</evidence>
<gene>
    <name evidence="2" type="ORF">BOTBODRAFT_29822</name>
</gene>
<accession>A0A067MSH2</accession>
<dbReference type="Pfam" id="PF20236">
    <property type="entry name" value="DUF6593"/>
    <property type="match status" value="1"/>
</dbReference>
<keyword evidence="3" id="KW-1185">Reference proteome</keyword>
<dbReference type="InParanoid" id="A0A067MSH2"/>
<organism evidence="2 3">
    <name type="scientific">Botryobasidium botryosum (strain FD-172 SS1)</name>
    <dbReference type="NCBI Taxonomy" id="930990"/>
    <lineage>
        <taxon>Eukaryota</taxon>
        <taxon>Fungi</taxon>
        <taxon>Dikarya</taxon>
        <taxon>Basidiomycota</taxon>
        <taxon>Agaricomycotina</taxon>
        <taxon>Agaricomycetes</taxon>
        <taxon>Cantharellales</taxon>
        <taxon>Botryobasidiaceae</taxon>
        <taxon>Botryobasidium</taxon>
    </lineage>
</organism>
<dbReference type="OrthoDB" id="2798132at2759"/>
<dbReference type="HOGENOM" id="CLU_1371989_0_0_1"/>
<dbReference type="InterPro" id="IPR046528">
    <property type="entry name" value="DUF6593"/>
</dbReference>